<dbReference type="Proteomes" id="UP000092555">
    <property type="component" value="Unassembled WGS sequence"/>
</dbReference>
<feature type="compositionally biased region" description="Basic and acidic residues" evidence="1">
    <location>
        <begin position="160"/>
        <end position="178"/>
    </location>
</feature>
<reference evidence="2 3" key="1">
    <citation type="submission" date="2016-05" db="EMBL/GenBank/DDBJ databases">
        <title>Comparative genomics of biotechnologically important yeasts.</title>
        <authorList>
            <consortium name="DOE Joint Genome Institute"/>
            <person name="Riley R."/>
            <person name="Haridas S."/>
            <person name="Wolfe K.H."/>
            <person name="Lopes M.R."/>
            <person name="Hittinger C.T."/>
            <person name="Goker M."/>
            <person name="Salamov A."/>
            <person name="Wisecaver J."/>
            <person name="Long T.M."/>
            <person name="Aerts A.L."/>
            <person name="Barry K."/>
            <person name="Choi C."/>
            <person name="Clum A."/>
            <person name="Coughlan A.Y."/>
            <person name="Deshpande S."/>
            <person name="Douglass A.P."/>
            <person name="Hanson S.J."/>
            <person name="Klenk H.-P."/>
            <person name="LaButti K."/>
            <person name="Lapidus A."/>
            <person name="Lindquist E."/>
            <person name="Lipzen A."/>
            <person name="Meier-kolthoff J.P."/>
            <person name="Ohm R.A."/>
            <person name="Otillar R.P."/>
            <person name="Pangilinan J."/>
            <person name="Peng Y."/>
            <person name="Rokas A."/>
            <person name="Rosa C.A."/>
            <person name="Scheuner C."/>
            <person name="Sibirny A.A."/>
            <person name="Slot J.C."/>
            <person name="Stielow J.B."/>
            <person name="Sun H."/>
            <person name="Kurtzman C.P."/>
            <person name="Blackwell M."/>
            <person name="Grigoriev I.V."/>
            <person name="Jeffries T.W."/>
        </authorList>
    </citation>
    <scope>NUCLEOTIDE SEQUENCE [LARGE SCALE GENOMIC DNA]</scope>
    <source>
        <strain evidence="2 3">NRRL YB-4993</strain>
    </source>
</reference>
<protein>
    <submittedName>
        <fullName evidence="2">Uncharacterized protein</fullName>
    </submittedName>
</protein>
<feature type="region of interest" description="Disordered" evidence="1">
    <location>
        <begin position="152"/>
        <end position="178"/>
    </location>
</feature>
<evidence type="ECO:0000313" key="3">
    <source>
        <dbReference type="Proteomes" id="UP000092555"/>
    </source>
</evidence>
<evidence type="ECO:0000256" key="1">
    <source>
        <dbReference type="SAM" id="MobiDB-lite"/>
    </source>
</evidence>
<dbReference type="AlphaFoldDB" id="A0A1A0HBA1"/>
<gene>
    <name evidence="2" type="ORF">METBIDRAFT_42198</name>
</gene>
<dbReference type="RefSeq" id="XP_018711678.1">
    <property type="nucleotide sequence ID" value="XM_018857511.1"/>
</dbReference>
<feature type="region of interest" description="Disordered" evidence="1">
    <location>
        <begin position="103"/>
        <end position="140"/>
    </location>
</feature>
<evidence type="ECO:0000313" key="2">
    <source>
        <dbReference type="EMBL" id="OBA21168.1"/>
    </source>
</evidence>
<dbReference type="OrthoDB" id="4023585at2759"/>
<feature type="non-terminal residue" evidence="2">
    <location>
        <position position="1"/>
    </location>
</feature>
<comment type="caution">
    <text evidence="2">The sequence shown here is derived from an EMBL/GenBank/DDBJ whole genome shotgun (WGS) entry which is preliminary data.</text>
</comment>
<accession>A0A1A0HBA1</accession>
<organism evidence="2 3">
    <name type="scientific">Metschnikowia bicuspidata var. bicuspidata NRRL YB-4993</name>
    <dbReference type="NCBI Taxonomy" id="869754"/>
    <lineage>
        <taxon>Eukaryota</taxon>
        <taxon>Fungi</taxon>
        <taxon>Dikarya</taxon>
        <taxon>Ascomycota</taxon>
        <taxon>Saccharomycotina</taxon>
        <taxon>Pichiomycetes</taxon>
        <taxon>Metschnikowiaceae</taxon>
        <taxon>Metschnikowia</taxon>
    </lineage>
</organism>
<keyword evidence="3" id="KW-1185">Reference proteome</keyword>
<dbReference type="STRING" id="869754.A0A1A0HBA1"/>
<dbReference type="EMBL" id="LXTC01000003">
    <property type="protein sequence ID" value="OBA21168.1"/>
    <property type="molecule type" value="Genomic_DNA"/>
</dbReference>
<sequence>ISSNMFRQIASRTIAPLSARVSPNARYLSYSRVNLSVVDTAKDILHKANKKTGEVLANTIDTTEKVTPSGEQVKDAATNAASAANQKAGDVLADGIEKAEDISHKAKQTATDANLGEKAKDAAQSAQQFSHKAKETTIDMKDHANAKKKVLENARGYENLQDKGSKVETEQNRPDDAV</sequence>
<proteinExistence type="predicted"/>
<name>A0A1A0HBA1_9ASCO</name>
<dbReference type="GeneID" id="30030487"/>